<sequence>MTHFVSGHLDLTAAEFDEHYRPALDAALARGDSFVVGDARGAGTLAQNYLSGKTRAVVVYHMFTSPRNNAGFKAIGGFETDDTRDVQMTADSDEDIAWVRPGREKSGTQKNIDRRNRPRLTAKLTD</sequence>
<dbReference type="Proteomes" id="UP000676565">
    <property type="component" value="Unassembled WGS sequence"/>
</dbReference>
<dbReference type="RefSeq" id="WP_210658833.1">
    <property type="nucleotide sequence ID" value="NZ_JAGKQQ010000001.1"/>
</dbReference>
<comment type="caution">
    <text evidence="2">The sequence shown here is derived from an EMBL/GenBank/DDBJ whole genome shotgun (WGS) entry which is preliminary data.</text>
</comment>
<dbReference type="EMBL" id="JAGKQQ010000001">
    <property type="protein sequence ID" value="MBP3958650.1"/>
    <property type="molecule type" value="Genomic_DNA"/>
</dbReference>
<keyword evidence="3" id="KW-1185">Reference proteome</keyword>
<evidence type="ECO:0000256" key="1">
    <source>
        <dbReference type="SAM" id="MobiDB-lite"/>
    </source>
</evidence>
<protein>
    <submittedName>
        <fullName evidence="2">Uncharacterized protein</fullName>
    </submittedName>
</protein>
<evidence type="ECO:0000313" key="2">
    <source>
        <dbReference type="EMBL" id="MBP3958650.1"/>
    </source>
</evidence>
<organism evidence="2 3">
    <name type="scientific">Gemmata palustris</name>
    <dbReference type="NCBI Taxonomy" id="2822762"/>
    <lineage>
        <taxon>Bacteria</taxon>
        <taxon>Pseudomonadati</taxon>
        <taxon>Planctomycetota</taxon>
        <taxon>Planctomycetia</taxon>
        <taxon>Gemmatales</taxon>
        <taxon>Gemmataceae</taxon>
        <taxon>Gemmata</taxon>
    </lineage>
</organism>
<accession>A0ABS5BYB4</accession>
<feature type="region of interest" description="Disordered" evidence="1">
    <location>
        <begin position="97"/>
        <end position="126"/>
    </location>
</feature>
<name>A0ABS5BYB4_9BACT</name>
<evidence type="ECO:0000313" key="3">
    <source>
        <dbReference type="Proteomes" id="UP000676565"/>
    </source>
</evidence>
<gene>
    <name evidence="2" type="ORF">J8F10_25670</name>
</gene>
<feature type="compositionally biased region" description="Basic and acidic residues" evidence="1">
    <location>
        <begin position="101"/>
        <end position="115"/>
    </location>
</feature>
<reference evidence="2 3" key="1">
    <citation type="submission" date="2021-04" db="EMBL/GenBank/DDBJ databases">
        <authorList>
            <person name="Ivanova A."/>
        </authorList>
    </citation>
    <scope>NUCLEOTIDE SEQUENCE [LARGE SCALE GENOMIC DNA]</scope>
    <source>
        <strain evidence="2 3">G18</strain>
    </source>
</reference>
<proteinExistence type="predicted"/>